<dbReference type="PROSITE" id="PS50111">
    <property type="entry name" value="CHEMOTAXIS_TRANSDUC_2"/>
    <property type="match status" value="1"/>
</dbReference>
<feature type="domain" description="HAMP" evidence="7">
    <location>
        <begin position="440"/>
        <end position="493"/>
    </location>
</feature>
<comment type="subcellular location">
    <subcellularLocation>
        <location evidence="1">Membrane</location>
    </subcellularLocation>
</comment>
<dbReference type="RefSeq" id="WP_062708936.1">
    <property type="nucleotide sequence ID" value="NZ_CAWRCI010000016.1"/>
</dbReference>
<feature type="domain" description="Methyl-accepting transducer" evidence="6">
    <location>
        <begin position="498"/>
        <end position="734"/>
    </location>
</feature>
<dbReference type="Gene3D" id="3.30.450.20">
    <property type="entry name" value="PAS domain"/>
    <property type="match status" value="1"/>
</dbReference>
<dbReference type="InterPro" id="IPR003660">
    <property type="entry name" value="HAMP_dom"/>
</dbReference>
<dbReference type="Pfam" id="PF00672">
    <property type="entry name" value="HAMP"/>
    <property type="match status" value="1"/>
</dbReference>
<dbReference type="PROSITE" id="PS50885">
    <property type="entry name" value="HAMP"/>
    <property type="match status" value="1"/>
</dbReference>
<evidence type="ECO:0000256" key="1">
    <source>
        <dbReference type="ARBA" id="ARBA00004370"/>
    </source>
</evidence>
<evidence type="ECO:0000259" key="6">
    <source>
        <dbReference type="PROSITE" id="PS50111"/>
    </source>
</evidence>
<proteinExistence type="inferred from homology"/>
<dbReference type="PANTHER" id="PTHR32089">
    <property type="entry name" value="METHYL-ACCEPTING CHEMOTAXIS PROTEIN MCPB"/>
    <property type="match status" value="1"/>
</dbReference>
<dbReference type="PANTHER" id="PTHR32089:SF120">
    <property type="entry name" value="METHYL-ACCEPTING CHEMOTAXIS PROTEIN TLPQ"/>
    <property type="match status" value="1"/>
</dbReference>
<keyword evidence="5" id="KW-1133">Transmembrane helix</keyword>
<dbReference type="FunFam" id="1.10.287.950:FF:000001">
    <property type="entry name" value="Methyl-accepting chemotaxis sensory transducer"/>
    <property type="match status" value="1"/>
</dbReference>
<dbReference type="GO" id="GO:0006935">
    <property type="term" value="P:chemotaxis"/>
    <property type="evidence" value="ECO:0007669"/>
    <property type="project" value="UniProtKB-ARBA"/>
</dbReference>
<keyword evidence="2 4" id="KW-0807">Transducer</keyword>
<dbReference type="OrthoDB" id="9806704at2"/>
<keyword evidence="5" id="KW-0472">Membrane</keyword>
<dbReference type="Gene3D" id="1.10.287.950">
    <property type="entry name" value="Methyl-accepting chemotaxis protein"/>
    <property type="match status" value="1"/>
</dbReference>
<protein>
    <submittedName>
        <fullName evidence="8">Methyl-accepting chemotaxis protein PctB</fullName>
    </submittedName>
</protein>
<name>A0A128F755_9GAMM</name>
<evidence type="ECO:0000256" key="5">
    <source>
        <dbReference type="SAM" id="Phobius"/>
    </source>
</evidence>
<gene>
    <name evidence="8" type="primary">pctB_4</name>
    <name evidence="8" type="ORF">GMA8713_02100</name>
</gene>
<evidence type="ECO:0000256" key="2">
    <source>
        <dbReference type="ARBA" id="ARBA00023224"/>
    </source>
</evidence>
<keyword evidence="5" id="KW-0812">Transmembrane</keyword>
<dbReference type="CDD" id="cd11386">
    <property type="entry name" value="MCP_signal"/>
    <property type="match status" value="1"/>
</dbReference>
<dbReference type="SMART" id="SM00304">
    <property type="entry name" value="HAMP"/>
    <property type="match status" value="1"/>
</dbReference>
<reference evidence="9" key="1">
    <citation type="submission" date="2016-02" db="EMBL/GenBank/DDBJ databases">
        <authorList>
            <person name="Rodrigo-Torres Lidia"/>
            <person name="Arahal R.David."/>
        </authorList>
    </citation>
    <scope>NUCLEOTIDE SEQUENCE [LARGE SCALE GENOMIC DNA]</scope>
    <source>
        <strain evidence="9">CECT 8713</strain>
    </source>
</reference>
<evidence type="ECO:0000256" key="3">
    <source>
        <dbReference type="ARBA" id="ARBA00029447"/>
    </source>
</evidence>
<dbReference type="EMBL" id="FIZY01000016">
    <property type="protein sequence ID" value="CZF82131.1"/>
    <property type="molecule type" value="Genomic_DNA"/>
</dbReference>
<evidence type="ECO:0000313" key="8">
    <source>
        <dbReference type="EMBL" id="CZF82131.1"/>
    </source>
</evidence>
<organism evidence="8 9">
    <name type="scientific">Grimontia marina</name>
    <dbReference type="NCBI Taxonomy" id="646534"/>
    <lineage>
        <taxon>Bacteria</taxon>
        <taxon>Pseudomonadati</taxon>
        <taxon>Pseudomonadota</taxon>
        <taxon>Gammaproteobacteria</taxon>
        <taxon>Vibrionales</taxon>
        <taxon>Vibrionaceae</taxon>
        <taxon>Grimontia</taxon>
    </lineage>
</organism>
<sequence length="771" mass="83595">MKISTKVKMVFVAISAIAVIATASLLTVTAITTSTLALEHQIENQLLSMREVKKAEVEDYFINIRKQLINLANSTMTEDAMAQFSNSFSSVSTETFPRANQADILKSYYINEFGATYQETNKKSANADTNLDSIGLNGLLLQQAYIGLNENPLGNKHLLDKADDGTIYSEVHEVYHNNYRTFLESFGYYDIFLVDNAGNVVYSVFKELDYGTNLVTGPYRDSGLAEAFVGAKDLANGDFAFIDFAPYYPSYDNPASFIGSPVVKDGQNIGVLIFQMPIDTINGIMTYHGKWREDGLGESGETFLVGADGLMRSQARMLVENKDEYLKLLTESSVAPEIINRIAITDSSAGQQPINSSHTKNALNGEKGFITTNNHMGNTVFAAYTPINILDTQWALVSEINKLEALAKVVALKSELYQTAGITGTVVIVVAILLAWLIASSISKPIVNLTNIITSIAQNHDLTSRLEVKGKDEITQLSTSMNVMLDDFMNLIKGADTTVRALGEASSEIQKNISSMRGQVDQQATNSGQVATAATEMNTSISEVANFAHTASESSENVVKSVRQSADVGKQLVNEISSLSDKMNEATQSMEQLSSESHSIGSVLDVIQGIAEQTNLLALNAAIEAARAGEQGRGFAVVADEVRSLAIRTQTSTEEIRAKVESLQAETDKVVNGIRGANQFVASSVENCNRNNEMLAKIEGMMVDINDMNTQIATAATQQSSVTENISMNVNAIASSSEHVSEMTVNTDGKAVSINEQTRKLTQQIGTFKIA</sequence>
<comment type="similarity">
    <text evidence="3">Belongs to the methyl-accepting chemotaxis (MCP) protein family.</text>
</comment>
<dbReference type="InterPro" id="IPR004089">
    <property type="entry name" value="MCPsignal_dom"/>
</dbReference>
<dbReference type="GO" id="GO:0016020">
    <property type="term" value="C:membrane"/>
    <property type="evidence" value="ECO:0007669"/>
    <property type="project" value="UniProtKB-SubCell"/>
</dbReference>
<dbReference type="Proteomes" id="UP000073601">
    <property type="component" value="Unassembled WGS sequence"/>
</dbReference>
<evidence type="ECO:0000256" key="4">
    <source>
        <dbReference type="PROSITE-ProRule" id="PRU00284"/>
    </source>
</evidence>
<dbReference type="GO" id="GO:0007165">
    <property type="term" value="P:signal transduction"/>
    <property type="evidence" value="ECO:0007669"/>
    <property type="project" value="UniProtKB-KW"/>
</dbReference>
<accession>A0A128F755</accession>
<evidence type="ECO:0000313" key="9">
    <source>
        <dbReference type="Proteomes" id="UP000073601"/>
    </source>
</evidence>
<dbReference type="SMART" id="SM00283">
    <property type="entry name" value="MA"/>
    <property type="match status" value="1"/>
</dbReference>
<feature type="transmembrane region" description="Helical" evidence="5">
    <location>
        <begin position="416"/>
        <end position="439"/>
    </location>
</feature>
<evidence type="ECO:0000259" key="7">
    <source>
        <dbReference type="PROSITE" id="PS50885"/>
    </source>
</evidence>
<dbReference type="AlphaFoldDB" id="A0A128F755"/>
<dbReference type="Pfam" id="PF00015">
    <property type="entry name" value="MCPsignal"/>
    <property type="match status" value="1"/>
</dbReference>
<dbReference type="CDD" id="cd06225">
    <property type="entry name" value="HAMP"/>
    <property type="match status" value="1"/>
</dbReference>
<dbReference type="SUPFAM" id="SSF58104">
    <property type="entry name" value="Methyl-accepting chemotaxis protein (MCP) signaling domain"/>
    <property type="match status" value="1"/>
</dbReference>
<keyword evidence="9" id="KW-1185">Reference proteome</keyword>